<dbReference type="AlphaFoldDB" id="A0A0K8UCJ3"/>
<organism evidence="2">
    <name type="scientific">Bactrocera latifrons</name>
    <name type="common">Malaysian fruit fly</name>
    <name type="synonym">Chaetodacus latifrons</name>
    <dbReference type="NCBI Taxonomy" id="174628"/>
    <lineage>
        <taxon>Eukaryota</taxon>
        <taxon>Metazoa</taxon>
        <taxon>Ecdysozoa</taxon>
        <taxon>Arthropoda</taxon>
        <taxon>Hexapoda</taxon>
        <taxon>Insecta</taxon>
        <taxon>Pterygota</taxon>
        <taxon>Neoptera</taxon>
        <taxon>Endopterygota</taxon>
        <taxon>Diptera</taxon>
        <taxon>Brachycera</taxon>
        <taxon>Muscomorpha</taxon>
        <taxon>Tephritoidea</taxon>
        <taxon>Tephritidae</taxon>
        <taxon>Bactrocera</taxon>
        <taxon>Bactrocera</taxon>
    </lineage>
</organism>
<dbReference type="OrthoDB" id="8087353at2759"/>
<accession>A0A0K8UCJ3</accession>
<feature type="region of interest" description="Disordered" evidence="1">
    <location>
        <begin position="1"/>
        <end position="52"/>
    </location>
</feature>
<gene>
    <name evidence="2" type="ORF">c0_g1_i1</name>
</gene>
<reference evidence="2" key="1">
    <citation type="submission" date="2015-06" db="EMBL/GenBank/DDBJ databases">
        <authorList>
            <person name="Hoefler B.C."/>
            <person name="Straight P.D."/>
        </authorList>
    </citation>
    <scope>NUCLEOTIDE SEQUENCE</scope>
</reference>
<protein>
    <submittedName>
        <fullName evidence="2">Uncharacterized protein</fullName>
    </submittedName>
</protein>
<feature type="compositionally biased region" description="Polar residues" evidence="1">
    <location>
        <begin position="1"/>
        <end position="11"/>
    </location>
</feature>
<evidence type="ECO:0000256" key="1">
    <source>
        <dbReference type="SAM" id="MobiDB-lite"/>
    </source>
</evidence>
<name>A0A0K8UCJ3_BACLA</name>
<dbReference type="EMBL" id="GDHF01027927">
    <property type="protein sequence ID" value="JAI24387.1"/>
    <property type="molecule type" value="Transcribed_RNA"/>
</dbReference>
<proteinExistence type="predicted"/>
<feature type="compositionally biased region" description="Polar residues" evidence="1">
    <location>
        <begin position="33"/>
        <end position="49"/>
    </location>
</feature>
<sequence length="120" mass="12639">TEEPSESSTQAEPEVTTVATEQPSTPQPEEPVISTTVRDLSTETSSEAVPTTVKPCDPKPGCKCGCCQRVKTLALLIYSSAESGNAIGSKQPNCSQGCADKAPVDLFSQLIAKLRLNQSL</sequence>
<evidence type="ECO:0000313" key="2">
    <source>
        <dbReference type="EMBL" id="JAI24387.1"/>
    </source>
</evidence>
<feature type="non-terminal residue" evidence="2">
    <location>
        <position position="1"/>
    </location>
</feature>